<dbReference type="AlphaFoldDB" id="W2PUT8"/>
<dbReference type="Proteomes" id="UP000018817">
    <property type="component" value="Unassembled WGS sequence"/>
</dbReference>
<dbReference type="OMA" id="MREDNDI"/>
<evidence type="ECO:0000313" key="1">
    <source>
        <dbReference type="EMBL" id="ETN03989.1"/>
    </source>
</evidence>
<reference evidence="2" key="1">
    <citation type="submission" date="2011-12" db="EMBL/GenBank/DDBJ databases">
        <authorList>
            <consortium name="The Broad Institute Genome Sequencing Platform"/>
            <person name="Russ C."/>
            <person name="Tyler B."/>
            <person name="Panabieres F."/>
            <person name="Shan W."/>
            <person name="Tripathy S."/>
            <person name="Grunwald N."/>
            <person name="Machado M."/>
            <person name="Young S.K."/>
            <person name="Zeng Q."/>
            <person name="Gargeya S."/>
            <person name="Fitzgerald M."/>
            <person name="Haas B."/>
            <person name="Abouelleil A."/>
            <person name="Alvarado L."/>
            <person name="Arachchi H.M."/>
            <person name="Berlin A."/>
            <person name="Chapman S.B."/>
            <person name="Gearin G."/>
            <person name="Goldberg J."/>
            <person name="Griggs A."/>
            <person name="Gujja S."/>
            <person name="Hansen M."/>
            <person name="Heiman D."/>
            <person name="Howarth C."/>
            <person name="Larimer J."/>
            <person name="Lui A."/>
            <person name="MacDonald P.J.P."/>
            <person name="McCowen C."/>
            <person name="Montmayeur A."/>
            <person name="Murphy C."/>
            <person name="Neiman D."/>
            <person name="Pearson M."/>
            <person name="Priest M."/>
            <person name="Roberts A."/>
            <person name="Saif S."/>
            <person name="Shea T."/>
            <person name="Sisk P."/>
            <person name="Stolte C."/>
            <person name="Sykes S."/>
            <person name="Wortman J."/>
            <person name="Nusbaum C."/>
            <person name="Birren B."/>
        </authorList>
    </citation>
    <scope>NUCLEOTIDE SEQUENCE [LARGE SCALE GENOMIC DNA]</scope>
    <source>
        <strain evidence="2">INRA-310</strain>
    </source>
</reference>
<evidence type="ECO:0008006" key="3">
    <source>
        <dbReference type="Google" id="ProtNLM"/>
    </source>
</evidence>
<dbReference type="EMBL" id="KI669607">
    <property type="protein sequence ID" value="ETN03989.1"/>
    <property type="molecule type" value="Genomic_DNA"/>
</dbReference>
<proteinExistence type="predicted"/>
<dbReference type="GeneID" id="20184539"/>
<gene>
    <name evidence="1" type="ORF">PPTG_15352</name>
</gene>
<dbReference type="PANTHER" id="PTHR40866:SF1">
    <property type="entry name" value="BED-TYPE DOMAIN-CONTAINING PROTEIN"/>
    <property type="match status" value="1"/>
</dbReference>
<dbReference type="OrthoDB" id="108413at2759"/>
<dbReference type="RefSeq" id="XP_008910659.1">
    <property type="nucleotide sequence ID" value="XM_008912411.1"/>
</dbReference>
<organism evidence="1 2">
    <name type="scientific">Phytophthora nicotianae (strain INRA-310)</name>
    <name type="common">Phytophthora parasitica</name>
    <dbReference type="NCBI Taxonomy" id="761204"/>
    <lineage>
        <taxon>Eukaryota</taxon>
        <taxon>Sar</taxon>
        <taxon>Stramenopiles</taxon>
        <taxon>Oomycota</taxon>
        <taxon>Peronosporomycetes</taxon>
        <taxon>Peronosporales</taxon>
        <taxon>Peronosporaceae</taxon>
        <taxon>Phytophthora</taxon>
    </lineage>
</organism>
<protein>
    <recommendedName>
        <fullName evidence="3">BED-type domain-containing protein</fullName>
    </recommendedName>
</protein>
<evidence type="ECO:0000313" key="2">
    <source>
        <dbReference type="Proteomes" id="UP000018817"/>
    </source>
</evidence>
<dbReference type="PANTHER" id="PTHR40866">
    <property type="entry name" value="BED-TYPE DOMAIN-CONTAINING PROTEIN"/>
    <property type="match status" value="1"/>
</dbReference>
<dbReference type="VEuPathDB" id="FungiDB:PPTG_15352"/>
<reference evidence="1 2" key="2">
    <citation type="submission" date="2013-11" db="EMBL/GenBank/DDBJ databases">
        <title>The Genome Sequence of Phytophthora parasitica INRA-310.</title>
        <authorList>
            <consortium name="The Broad Institute Genomics Platform"/>
            <person name="Russ C."/>
            <person name="Tyler B."/>
            <person name="Panabieres F."/>
            <person name="Shan W."/>
            <person name="Tripathy S."/>
            <person name="Grunwald N."/>
            <person name="Machado M."/>
            <person name="Johnson C.S."/>
            <person name="Arredondo F."/>
            <person name="Hong C."/>
            <person name="Coffey M."/>
            <person name="Young S.K."/>
            <person name="Zeng Q."/>
            <person name="Gargeya S."/>
            <person name="Fitzgerald M."/>
            <person name="Abouelleil A."/>
            <person name="Alvarado L."/>
            <person name="Chapman S.B."/>
            <person name="Gainer-Dewar J."/>
            <person name="Goldberg J."/>
            <person name="Griggs A."/>
            <person name="Gujja S."/>
            <person name="Hansen M."/>
            <person name="Howarth C."/>
            <person name="Imamovic A."/>
            <person name="Ireland A."/>
            <person name="Larimer J."/>
            <person name="McCowan C."/>
            <person name="Murphy C."/>
            <person name="Pearson M."/>
            <person name="Poon T.W."/>
            <person name="Priest M."/>
            <person name="Roberts A."/>
            <person name="Saif S."/>
            <person name="Shea T."/>
            <person name="Sykes S."/>
            <person name="Wortman J."/>
            <person name="Nusbaum C."/>
            <person name="Birren B."/>
        </authorList>
    </citation>
    <scope>NUCLEOTIDE SEQUENCE [LARGE SCALE GENOMIC DNA]</scope>
    <source>
        <strain evidence="1 2">INRA-310</strain>
    </source>
</reference>
<sequence>MSSIAPRSLATALFVPDGDEYHQCRICFSRRKQVRGTGYTNLVEHLVRCHANTYEDEFRTIQRREGSLDAFVKGDEFSRTIYHWLDWIIMENRVLSMCEKVKTRKYTRLNRVSVKTLKKNMFGLEGVVQGRIKLRLRGKKVGFAIDAWTEDGTHFVAVIGVTEIDKYLLCFSTLTDKSDMGLDAIIELLDDVLDTYEIHASQLCFYVHRFNLAVQALMREDNDILDKVHALMVKLNTIKNRHHLPKATCP</sequence>
<name>W2PUT8_PHYN3</name>
<accession>W2PUT8</accession>